<accession>A0A061QZ40</accession>
<evidence type="ECO:0000313" key="2">
    <source>
        <dbReference type="EMBL" id="JAC63724.1"/>
    </source>
</evidence>
<feature type="region of interest" description="Disordered" evidence="1">
    <location>
        <begin position="1"/>
        <end position="26"/>
    </location>
</feature>
<proteinExistence type="predicted"/>
<feature type="non-terminal residue" evidence="2">
    <location>
        <position position="1"/>
    </location>
</feature>
<gene>
    <name evidence="2" type="ORF">TSPGSL018_19925</name>
</gene>
<sequence>EAGHEQLSRIAGQAEPGGPLAPEPHACPEDIAEELSQIGESIAVLRQWVARVAIDEKSTRRAMKARDGSPSALSKGQ</sequence>
<feature type="compositionally biased region" description="Basic and acidic residues" evidence="1">
    <location>
        <begin position="58"/>
        <end position="67"/>
    </location>
</feature>
<dbReference type="EMBL" id="GBEZ01023145">
    <property type="protein sequence ID" value="JAC63724.1"/>
    <property type="molecule type" value="Transcribed_RNA"/>
</dbReference>
<dbReference type="AlphaFoldDB" id="A0A061QZ40"/>
<name>A0A061QZ40_9CHLO</name>
<protein>
    <submittedName>
        <fullName evidence="2">Uncharacterized protein</fullName>
    </submittedName>
</protein>
<organism evidence="2">
    <name type="scientific">Tetraselmis sp. GSL018</name>
    <dbReference type="NCBI Taxonomy" id="582737"/>
    <lineage>
        <taxon>Eukaryota</taxon>
        <taxon>Viridiplantae</taxon>
        <taxon>Chlorophyta</taxon>
        <taxon>core chlorophytes</taxon>
        <taxon>Chlorodendrophyceae</taxon>
        <taxon>Chlorodendrales</taxon>
        <taxon>Chlorodendraceae</taxon>
        <taxon>Tetraselmis</taxon>
    </lineage>
</organism>
<reference evidence="2" key="1">
    <citation type="submission" date="2014-05" db="EMBL/GenBank/DDBJ databases">
        <title>The transcriptome of the halophilic microalga Tetraselmis sp. GSL018 isolated from the Great Salt Lake, Utah.</title>
        <authorList>
            <person name="Jinkerson R.E."/>
            <person name="D'Adamo S."/>
            <person name="Posewitz M.C."/>
        </authorList>
    </citation>
    <scope>NUCLEOTIDE SEQUENCE</scope>
    <source>
        <strain evidence="2">GSL018</strain>
    </source>
</reference>
<evidence type="ECO:0000256" key="1">
    <source>
        <dbReference type="SAM" id="MobiDB-lite"/>
    </source>
</evidence>
<feature type="region of interest" description="Disordered" evidence="1">
    <location>
        <begin position="58"/>
        <end position="77"/>
    </location>
</feature>